<protein>
    <submittedName>
        <fullName evidence="3">Universal stress protein</fullName>
    </submittedName>
</protein>
<dbReference type="CDD" id="cd23659">
    <property type="entry name" value="USP_At3g01520-like"/>
    <property type="match status" value="1"/>
</dbReference>
<sequence>MTTHAHTEGRSAGALVPPGAVVAGLDELTGATAALDWAVDEALLRGRPLVLVHALDPEGSRSVARAESARLLDDATAHVRHRAGPSLDLHRHVAEGDPTELLVTLSSGACAIVLGSRGRGAIRSTVLGSVSVGVSKQAACPVIVHRPHAHPGLVRHGVAVGSSATGHSPHTLAFAYDAASLRGWPLTVIHAVWDSEAMVNTPHLVTGAALLRLESERLQVAEAMAGLAEEHPDVRARVLVARGRPEECLTSLGARMHLLVVGREGPPRRLSRATAVSVVESSDCPVAVVPSLSRSTTERNPS</sequence>
<evidence type="ECO:0000259" key="2">
    <source>
        <dbReference type="Pfam" id="PF00582"/>
    </source>
</evidence>
<accession>A0ABN2Y5S1</accession>
<dbReference type="InterPro" id="IPR006016">
    <property type="entry name" value="UspA"/>
</dbReference>
<keyword evidence="4" id="KW-1185">Reference proteome</keyword>
<feature type="domain" description="UspA" evidence="2">
    <location>
        <begin position="21"/>
        <end position="144"/>
    </location>
</feature>
<comment type="caution">
    <text evidence="3">The sequence shown here is derived from an EMBL/GenBank/DDBJ whole genome shotgun (WGS) entry which is preliminary data.</text>
</comment>
<dbReference type="EMBL" id="BAAAQQ010000007">
    <property type="protein sequence ID" value="GAA2121732.1"/>
    <property type="molecule type" value="Genomic_DNA"/>
</dbReference>
<dbReference type="SUPFAM" id="SSF52402">
    <property type="entry name" value="Adenine nucleotide alpha hydrolases-like"/>
    <property type="match status" value="2"/>
</dbReference>
<comment type="similarity">
    <text evidence="1">Belongs to the universal stress protein A family.</text>
</comment>
<evidence type="ECO:0000313" key="3">
    <source>
        <dbReference type="EMBL" id="GAA2121732.1"/>
    </source>
</evidence>
<reference evidence="3 4" key="1">
    <citation type="journal article" date="2019" name="Int. J. Syst. Evol. Microbiol.">
        <title>The Global Catalogue of Microorganisms (GCM) 10K type strain sequencing project: providing services to taxonomists for standard genome sequencing and annotation.</title>
        <authorList>
            <consortium name="The Broad Institute Genomics Platform"/>
            <consortium name="The Broad Institute Genome Sequencing Center for Infectious Disease"/>
            <person name="Wu L."/>
            <person name="Ma J."/>
        </authorList>
    </citation>
    <scope>NUCLEOTIDE SEQUENCE [LARGE SCALE GENOMIC DNA]</scope>
    <source>
        <strain evidence="3 4">JCM 16021</strain>
    </source>
</reference>
<dbReference type="InterPro" id="IPR006015">
    <property type="entry name" value="Universal_stress_UspA"/>
</dbReference>
<evidence type="ECO:0000256" key="1">
    <source>
        <dbReference type="ARBA" id="ARBA00008791"/>
    </source>
</evidence>
<name>A0ABN2Y5S1_9ACTN</name>
<dbReference type="PANTHER" id="PTHR31964:SF113">
    <property type="entry name" value="USPA DOMAIN-CONTAINING PROTEIN"/>
    <property type="match status" value="1"/>
</dbReference>
<dbReference type="Gene3D" id="3.40.50.620">
    <property type="entry name" value="HUPs"/>
    <property type="match status" value="2"/>
</dbReference>
<dbReference type="InterPro" id="IPR014729">
    <property type="entry name" value="Rossmann-like_a/b/a_fold"/>
</dbReference>
<organism evidence="3 4">
    <name type="scientific">Nocardioides bigeumensis</name>
    <dbReference type="NCBI Taxonomy" id="433657"/>
    <lineage>
        <taxon>Bacteria</taxon>
        <taxon>Bacillati</taxon>
        <taxon>Actinomycetota</taxon>
        <taxon>Actinomycetes</taxon>
        <taxon>Propionibacteriales</taxon>
        <taxon>Nocardioidaceae</taxon>
        <taxon>Nocardioides</taxon>
    </lineage>
</organism>
<dbReference type="Pfam" id="PF00582">
    <property type="entry name" value="Usp"/>
    <property type="match status" value="2"/>
</dbReference>
<dbReference type="PANTHER" id="PTHR31964">
    <property type="entry name" value="ADENINE NUCLEOTIDE ALPHA HYDROLASES-LIKE SUPERFAMILY PROTEIN"/>
    <property type="match status" value="1"/>
</dbReference>
<evidence type="ECO:0000313" key="4">
    <source>
        <dbReference type="Proteomes" id="UP001500575"/>
    </source>
</evidence>
<feature type="domain" description="UspA" evidence="2">
    <location>
        <begin position="164"/>
        <end position="290"/>
    </location>
</feature>
<proteinExistence type="inferred from homology"/>
<gene>
    <name evidence="3" type="ORF">GCM10009843_16230</name>
</gene>
<dbReference type="Proteomes" id="UP001500575">
    <property type="component" value="Unassembled WGS sequence"/>
</dbReference>
<dbReference type="RefSeq" id="WP_344303179.1">
    <property type="nucleotide sequence ID" value="NZ_BAAAQQ010000007.1"/>
</dbReference>
<dbReference type="PRINTS" id="PR01438">
    <property type="entry name" value="UNVRSLSTRESS"/>
</dbReference>